<dbReference type="Gene3D" id="3.30.43.10">
    <property type="entry name" value="Uridine Diphospho-n-acetylenolpyruvylglucosamine Reductase, domain 2"/>
    <property type="match status" value="1"/>
</dbReference>
<evidence type="ECO:0000313" key="23">
    <source>
        <dbReference type="Proteomes" id="UP001320768"/>
    </source>
</evidence>
<protein>
    <recommendedName>
        <fullName evidence="7 20">UDP-N-acetylenolpyruvoylglucosamine reductase</fullName>
        <ecNumber evidence="6 20">1.3.1.98</ecNumber>
    </recommendedName>
    <alternativeName>
        <fullName evidence="18 20">UDP-N-acetylmuramate dehydrogenase</fullName>
    </alternativeName>
</protein>
<evidence type="ECO:0000256" key="3">
    <source>
        <dbReference type="ARBA" id="ARBA00004496"/>
    </source>
</evidence>
<dbReference type="InterPro" id="IPR016167">
    <property type="entry name" value="FAD-bd_PCMH_sub1"/>
</dbReference>
<dbReference type="Pfam" id="PF02873">
    <property type="entry name" value="MurB_C"/>
    <property type="match status" value="1"/>
</dbReference>
<evidence type="ECO:0000256" key="19">
    <source>
        <dbReference type="ARBA" id="ARBA00048914"/>
    </source>
</evidence>
<evidence type="ECO:0000256" key="8">
    <source>
        <dbReference type="ARBA" id="ARBA00022490"/>
    </source>
</evidence>
<dbReference type="InterPro" id="IPR036318">
    <property type="entry name" value="FAD-bd_PCMH-like_sf"/>
</dbReference>
<comment type="subcellular location">
    <subcellularLocation>
        <location evidence="3 20">Cytoplasm</location>
    </subcellularLocation>
</comment>
<keyword evidence="15 20" id="KW-0560">Oxidoreductase</keyword>
<dbReference type="HAMAP" id="MF_00037">
    <property type="entry name" value="MurB"/>
    <property type="match status" value="1"/>
</dbReference>
<evidence type="ECO:0000256" key="4">
    <source>
        <dbReference type="ARBA" id="ARBA00004752"/>
    </source>
</evidence>
<dbReference type="Pfam" id="PF01565">
    <property type="entry name" value="FAD_binding_4"/>
    <property type="match status" value="1"/>
</dbReference>
<evidence type="ECO:0000256" key="7">
    <source>
        <dbReference type="ARBA" id="ARBA00015188"/>
    </source>
</evidence>
<dbReference type="PANTHER" id="PTHR21071:SF4">
    <property type="entry name" value="UDP-N-ACETYLENOLPYRUVOYLGLUCOSAMINE REDUCTASE"/>
    <property type="match status" value="1"/>
</dbReference>
<evidence type="ECO:0000256" key="17">
    <source>
        <dbReference type="ARBA" id="ARBA00023316"/>
    </source>
</evidence>
<reference evidence="22 23" key="1">
    <citation type="journal article" date="2022" name="Nat. Microbiol.">
        <title>The microbiome of a bacterivorous marine choanoflagellate contains a resource-demanding obligate bacterial associate.</title>
        <authorList>
            <person name="Needham D.M."/>
            <person name="Poirier C."/>
            <person name="Bachy C."/>
            <person name="George E.E."/>
            <person name="Wilken S."/>
            <person name="Yung C.C.M."/>
            <person name="Limardo A.J."/>
            <person name="Morando M."/>
            <person name="Sudek L."/>
            <person name="Malmstrom R.R."/>
            <person name="Keeling P.J."/>
            <person name="Santoro A.E."/>
            <person name="Worden A.Z."/>
        </authorList>
    </citation>
    <scope>NUCLEOTIDE SEQUENCE [LARGE SCALE GENOMIC DNA]</scope>
    <source>
        <strain evidence="22 23">Comchoano-2</strain>
    </source>
</reference>
<dbReference type="InterPro" id="IPR003170">
    <property type="entry name" value="MurB"/>
</dbReference>
<evidence type="ECO:0000256" key="1">
    <source>
        <dbReference type="ARBA" id="ARBA00001974"/>
    </source>
</evidence>
<dbReference type="InterPro" id="IPR016166">
    <property type="entry name" value="FAD-bd_PCMH"/>
</dbReference>
<dbReference type="PANTHER" id="PTHR21071">
    <property type="entry name" value="UDP-N-ACETYLENOLPYRUVOYLGLUCOSAMINE REDUCTASE"/>
    <property type="match status" value="1"/>
</dbReference>
<dbReference type="InterPro" id="IPR011601">
    <property type="entry name" value="MurB_C"/>
</dbReference>
<name>A0ABT1L7H6_9GAMM</name>
<keyword evidence="14 20" id="KW-0573">Peptidoglycan synthesis</keyword>
<evidence type="ECO:0000256" key="15">
    <source>
        <dbReference type="ARBA" id="ARBA00023002"/>
    </source>
</evidence>
<evidence type="ECO:0000256" key="9">
    <source>
        <dbReference type="ARBA" id="ARBA00022618"/>
    </source>
</evidence>
<dbReference type="RefSeq" id="WP_258569651.1">
    <property type="nucleotide sequence ID" value="NZ_JAKUDN010000002.1"/>
</dbReference>
<evidence type="ECO:0000313" key="22">
    <source>
        <dbReference type="EMBL" id="MCP8352545.1"/>
    </source>
</evidence>
<organism evidence="22 23">
    <name type="scientific">Candidatus Synchoanobacter obligatus</name>
    <dbReference type="NCBI Taxonomy" id="2919597"/>
    <lineage>
        <taxon>Bacteria</taxon>
        <taxon>Pseudomonadati</taxon>
        <taxon>Pseudomonadota</taxon>
        <taxon>Gammaproteobacteria</taxon>
        <taxon>Candidatus Comchoanobacterales</taxon>
        <taxon>Candidatus Comchoanobacteraceae</taxon>
        <taxon>Candidatus Synchoanobacter</taxon>
    </lineage>
</organism>
<evidence type="ECO:0000256" key="2">
    <source>
        <dbReference type="ARBA" id="ARBA00003921"/>
    </source>
</evidence>
<comment type="caution">
    <text evidence="22">The sequence shown here is derived from an EMBL/GenBank/DDBJ whole genome shotgun (WGS) entry which is preliminary data.</text>
</comment>
<evidence type="ECO:0000256" key="14">
    <source>
        <dbReference type="ARBA" id="ARBA00022984"/>
    </source>
</evidence>
<evidence type="ECO:0000256" key="10">
    <source>
        <dbReference type="ARBA" id="ARBA00022630"/>
    </source>
</evidence>
<dbReference type="InterPro" id="IPR006094">
    <property type="entry name" value="Oxid_FAD_bind_N"/>
</dbReference>
<keyword evidence="10 20" id="KW-0285">Flavoprotein</keyword>
<evidence type="ECO:0000256" key="13">
    <source>
        <dbReference type="ARBA" id="ARBA00022960"/>
    </source>
</evidence>
<gene>
    <name evidence="20 22" type="primary">murB</name>
    <name evidence="22" type="ORF">MKS91_04505</name>
</gene>
<dbReference type="InterPro" id="IPR036635">
    <property type="entry name" value="MurB_C_sf"/>
</dbReference>
<dbReference type="Gene3D" id="3.90.78.10">
    <property type="entry name" value="UDP-N-acetylenolpyruvoylglucosamine reductase, C-terminal domain"/>
    <property type="match status" value="1"/>
</dbReference>
<keyword evidence="16 20" id="KW-0131">Cell cycle</keyword>
<evidence type="ECO:0000256" key="18">
    <source>
        <dbReference type="ARBA" id="ARBA00031026"/>
    </source>
</evidence>
<feature type="active site" description="Proton donor" evidence="20">
    <location>
        <position position="205"/>
    </location>
</feature>
<dbReference type="NCBIfam" id="TIGR00179">
    <property type="entry name" value="murB"/>
    <property type="match status" value="1"/>
</dbReference>
<dbReference type="InterPro" id="IPR016169">
    <property type="entry name" value="FAD-bd_PCMH_sub2"/>
</dbReference>
<dbReference type="Gene3D" id="3.30.465.10">
    <property type="match status" value="1"/>
</dbReference>
<evidence type="ECO:0000256" key="20">
    <source>
        <dbReference type="HAMAP-Rule" id="MF_00037"/>
    </source>
</evidence>
<keyword evidence="12 20" id="KW-0521">NADP</keyword>
<keyword evidence="11 20" id="KW-0274">FAD</keyword>
<comment type="similarity">
    <text evidence="5 20">Belongs to the MurB family.</text>
</comment>
<evidence type="ECO:0000256" key="5">
    <source>
        <dbReference type="ARBA" id="ARBA00010485"/>
    </source>
</evidence>
<proteinExistence type="inferred from homology"/>
<dbReference type="SUPFAM" id="SSF56194">
    <property type="entry name" value="Uridine diphospho-N-Acetylenolpyruvylglucosamine reductase, MurB, C-terminal domain"/>
    <property type="match status" value="1"/>
</dbReference>
<feature type="active site" evidence="20">
    <location>
        <position position="276"/>
    </location>
</feature>
<keyword evidence="9 20" id="KW-0132">Cell division</keyword>
<comment type="pathway">
    <text evidence="4 20">Cell wall biogenesis; peptidoglycan biosynthesis.</text>
</comment>
<keyword evidence="23" id="KW-1185">Reference proteome</keyword>
<keyword evidence="13 20" id="KW-0133">Cell shape</keyword>
<evidence type="ECO:0000256" key="11">
    <source>
        <dbReference type="ARBA" id="ARBA00022827"/>
    </source>
</evidence>
<comment type="cofactor">
    <cofactor evidence="1 20">
        <name>FAD</name>
        <dbReference type="ChEBI" id="CHEBI:57692"/>
    </cofactor>
</comment>
<feature type="domain" description="FAD-binding PCMH-type" evidence="21">
    <location>
        <begin position="14"/>
        <end position="184"/>
    </location>
</feature>
<keyword evidence="17 20" id="KW-0961">Cell wall biogenesis/degradation</keyword>
<dbReference type="EC" id="1.3.1.98" evidence="6 20"/>
<dbReference type="Proteomes" id="UP001320768">
    <property type="component" value="Unassembled WGS sequence"/>
</dbReference>
<dbReference type="SUPFAM" id="SSF56176">
    <property type="entry name" value="FAD-binding/transporter-associated domain-like"/>
    <property type="match status" value="1"/>
</dbReference>
<comment type="catalytic activity">
    <reaction evidence="19 20">
        <text>UDP-N-acetyl-alpha-D-muramate + NADP(+) = UDP-N-acetyl-3-O-(1-carboxyvinyl)-alpha-D-glucosamine + NADPH + H(+)</text>
        <dbReference type="Rhea" id="RHEA:12248"/>
        <dbReference type="ChEBI" id="CHEBI:15378"/>
        <dbReference type="ChEBI" id="CHEBI:57783"/>
        <dbReference type="ChEBI" id="CHEBI:58349"/>
        <dbReference type="ChEBI" id="CHEBI:68483"/>
        <dbReference type="ChEBI" id="CHEBI:70757"/>
        <dbReference type="EC" id="1.3.1.98"/>
    </reaction>
</comment>
<keyword evidence="8 20" id="KW-0963">Cytoplasm</keyword>
<dbReference type="PROSITE" id="PS51387">
    <property type="entry name" value="FAD_PCMH"/>
    <property type="match status" value="1"/>
</dbReference>
<evidence type="ECO:0000259" key="21">
    <source>
        <dbReference type="PROSITE" id="PS51387"/>
    </source>
</evidence>
<evidence type="ECO:0000256" key="12">
    <source>
        <dbReference type="ARBA" id="ARBA00022857"/>
    </source>
</evidence>
<dbReference type="EMBL" id="JAKUDN010000002">
    <property type="protein sequence ID" value="MCP8352545.1"/>
    <property type="molecule type" value="Genomic_DNA"/>
</dbReference>
<accession>A0ABT1L7H6</accession>
<evidence type="ECO:0000256" key="16">
    <source>
        <dbReference type="ARBA" id="ARBA00023306"/>
    </source>
</evidence>
<feature type="active site" evidence="20">
    <location>
        <position position="155"/>
    </location>
</feature>
<dbReference type="NCBIfam" id="NF010480">
    <property type="entry name" value="PRK13905.1"/>
    <property type="match status" value="1"/>
</dbReference>
<sequence length="281" mass="31324">MHVNYPIKSLNSWRLGDRVRYFSQPQSLEALVSLYEQYQHVPTIWLGLGSNILFSDDVLNAHIIRTNKALSVMSFDQYFYVEAGVSLAKFAKFCMKHGCVDAVFLAGIPGTIGGALAMNAGAYKYEIWQHVDSVTVLTSKGIRTLLPSDFKIGYRCVQGPKDLICFLSAKLSFIPSCALEAKKTMKQFLLQRNTTQPIGTFNCGSVFRNPEGQSAGKMVDQLGLLGYQVGMARVSPKHGNFIENIQGKATSADVRQIIQFIKEQVFAEYGIQLQLEVKVYE</sequence>
<dbReference type="GO" id="GO:0008762">
    <property type="term" value="F:UDP-N-acetylmuramate dehydrogenase activity"/>
    <property type="evidence" value="ECO:0007669"/>
    <property type="project" value="UniProtKB-EC"/>
</dbReference>
<comment type="function">
    <text evidence="2 20">Cell wall formation.</text>
</comment>
<evidence type="ECO:0000256" key="6">
    <source>
        <dbReference type="ARBA" id="ARBA00012518"/>
    </source>
</evidence>